<dbReference type="RefSeq" id="WP_209492492.1">
    <property type="nucleotide sequence ID" value="NZ_JAGGLC010000006.1"/>
</dbReference>
<keyword evidence="3" id="KW-1185">Reference proteome</keyword>
<proteinExistence type="predicted"/>
<feature type="transmembrane region" description="Helical" evidence="1">
    <location>
        <begin position="21"/>
        <end position="53"/>
    </location>
</feature>
<evidence type="ECO:0000313" key="3">
    <source>
        <dbReference type="Proteomes" id="UP000823736"/>
    </source>
</evidence>
<dbReference type="EMBL" id="JAGGLC010000006">
    <property type="protein sequence ID" value="MBP1988148.1"/>
    <property type="molecule type" value="Genomic_DNA"/>
</dbReference>
<protein>
    <submittedName>
        <fullName evidence="2">Uncharacterized protein</fullName>
    </submittedName>
</protein>
<feature type="transmembrane region" description="Helical" evidence="1">
    <location>
        <begin position="73"/>
        <end position="98"/>
    </location>
</feature>
<evidence type="ECO:0000256" key="1">
    <source>
        <dbReference type="SAM" id="Phobius"/>
    </source>
</evidence>
<reference evidence="2" key="1">
    <citation type="submission" date="2021-03" db="EMBL/GenBank/DDBJ databases">
        <title>Genomic Encyclopedia of Type Strains, Phase IV (KMG-IV): sequencing the most valuable type-strain genomes for metagenomic binning, comparative biology and taxonomic classification.</title>
        <authorList>
            <person name="Goeker M."/>
        </authorList>
    </citation>
    <scope>NUCLEOTIDE SEQUENCE</scope>
    <source>
        <strain evidence="2">DSM 26232</strain>
    </source>
</reference>
<dbReference type="AlphaFoldDB" id="A0A8T4H4T9"/>
<keyword evidence="1" id="KW-1133">Transmembrane helix</keyword>
<evidence type="ECO:0000313" key="2">
    <source>
        <dbReference type="EMBL" id="MBP1988148.1"/>
    </source>
</evidence>
<dbReference type="Proteomes" id="UP000823736">
    <property type="component" value="Unassembled WGS sequence"/>
</dbReference>
<keyword evidence="1" id="KW-0812">Transmembrane</keyword>
<organism evidence="2 3">
    <name type="scientific">Halolamina salifodinae</name>
    <dbReference type="NCBI Taxonomy" id="1202767"/>
    <lineage>
        <taxon>Archaea</taxon>
        <taxon>Methanobacteriati</taxon>
        <taxon>Methanobacteriota</taxon>
        <taxon>Stenosarchaea group</taxon>
        <taxon>Halobacteria</taxon>
        <taxon>Halobacteriales</taxon>
        <taxon>Haloferacaceae</taxon>
    </lineage>
</organism>
<gene>
    <name evidence="2" type="ORF">J2753_002660</name>
</gene>
<keyword evidence="1" id="KW-0472">Membrane</keyword>
<comment type="caution">
    <text evidence="2">The sequence shown here is derived from an EMBL/GenBank/DDBJ whole genome shotgun (WGS) entry which is preliminary data.</text>
</comment>
<sequence>MVQSPPPDALPDRVRWVLEECLVIVAIAAFWIAFALVAAGVIGALGSLLSVGGGLFEPAVRLLSEVAQNVEQLWLVVGALALATTALYVVVRAGTVLIDHRRRPPE</sequence>
<name>A0A8T4H4T9_9EURY</name>
<accession>A0A8T4H4T9</accession>